<keyword evidence="1" id="KW-1133">Transmembrane helix</keyword>
<organism evidence="2 3">
    <name type="scientific">Crassostrea virginica</name>
    <name type="common">Eastern oyster</name>
    <dbReference type="NCBI Taxonomy" id="6565"/>
    <lineage>
        <taxon>Eukaryota</taxon>
        <taxon>Metazoa</taxon>
        <taxon>Spiralia</taxon>
        <taxon>Lophotrochozoa</taxon>
        <taxon>Mollusca</taxon>
        <taxon>Bivalvia</taxon>
        <taxon>Autobranchia</taxon>
        <taxon>Pteriomorphia</taxon>
        <taxon>Ostreida</taxon>
        <taxon>Ostreoidea</taxon>
        <taxon>Ostreidae</taxon>
        <taxon>Crassostrea</taxon>
    </lineage>
</organism>
<name>A0A8B8BTM0_CRAVI</name>
<gene>
    <name evidence="3" type="primary">LOC111113047</name>
</gene>
<reference evidence="3" key="1">
    <citation type="submission" date="2025-08" db="UniProtKB">
        <authorList>
            <consortium name="RefSeq"/>
        </authorList>
    </citation>
    <scope>IDENTIFICATION</scope>
    <source>
        <tissue evidence="3">Whole sample</tissue>
    </source>
</reference>
<dbReference type="RefSeq" id="XP_022306702.1">
    <property type="nucleotide sequence ID" value="XM_022450994.1"/>
</dbReference>
<protein>
    <submittedName>
        <fullName evidence="3">Uncharacterized protein LOC111113047</fullName>
    </submittedName>
</protein>
<keyword evidence="2" id="KW-1185">Reference proteome</keyword>
<feature type="transmembrane region" description="Helical" evidence="1">
    <location>
        <begin position="20"/>
        <end position="43"/>
    </location>
</feature>
<dbReference type="GeneID" id="111113047"/>
<evidence type="ECO:0000313" key="2">
    <source>
        <dbReference type="Proteomes" id="UP000694844"/>
    </source>
</evidence>
<feature type="transmembrane region" description="Helical" evidence="1">
    <location>
        <begin position="219"/>
        <end position="237"/>
    </location>
</feature>
<dbReference type="KEGG" id="cvn:111113047"/>
<accession>A0A8B8BTM0</accession>
<feature type="transmembrane region" description="Helical" evidence="1">
    <location>
        <begin position="253"/>
        <end position="271"/>
    </location>
</feature>
<keyword evidence="1" id="KW-0472">Membrane</keyword>
<feature type="transmembrane region" description="Helical" evidence="1">
    <location>
        <begin position="182"/>
        <end position="207"/>
    </location>
</feature>
<dbReference type="PANTHER" id="PTHR39074:SF1">
    <property type="entry name" value="AGAP007547-PA"/>
    <property type="match status" value="1"/>
</dbReference>
<feature type="transmembrane region" description="Helical" evidence="1">
    <location>
        <begin position="116"/>
        <end position="133"/>
    </location>
</feature>
<sequence length="272" mass="31539">MIDIEGRRTSRPNVGKFPAFLAGLIVFIIPCVHIGIVNMKIWVPNKTPVNKTTCRCNCFDTVYKGSYETPGKTGYKHIYFNATLETLVIWTLTLFTIIIAYEAFKRLFNLYSAGNVRWRMLVLFVLDIYPNYFSYWCYFNYTNDGFYAQVYHQLFFTTTELFSTWNVFWSCSKVVPMTSGPAMAIVAISLTHILLGGVDQFFVQLILWQEHTFQKARSIGLLIPDILHIILTLQEIAKEKKTSWMQSFTRNELFYGLIFVISGFILGKVIFH</sequence>
<proteinExistence type="predicted"/>
<keyword evidence="1" id="KW-0812">Transmembrane</keyword>
<evidence type="ECO:0000313" key="3">
    <source>
        <dbReference type="RefSeq" id="XP_022306702.1"/>
    </source>
</evidence>
<dbReference type="AlphaFoldDB" id="A0A8B8BTM0"/>
<evidence type="ECO:0000256" key="1">
    <source>
        <dbReference type="SAM" id="Phobius"/>
    </source>
</evidence>
<dbReference type="Proteomes" id="UP000694844">
    <property type="component" value="Chromosome 9"/>
</dbReference>
<dbReference type="OrthoDB" id="10015560at2759"/>
<dbReference type="PANTHER" id="PTHR39074">
    <property type="entry name" value="AGAP007547-PA"/>
    <property type="match status" value="1"/>
</dbReference>
<feature type="transmembrane region" description="Helical" evidence="1">
    <location>
        <begin position="87"/>
        <end position="104"/>
    </location>
</feature>